<keyword evidence="5 10" id="KW-0418">Kinase</keyword>
<dbReference type="Gene3D" id="1.10.510.10">
    <property type="entry name" value="Transferase(Phosphotransferase) domain 1"/>
    <property type="match status" value="1"/>
</dbReference>
<dbReference type="AlphaFoldDB" id="R0JYU9"/>
<organism evidence="10 11">
    <name type="scientific">Anas platyrhynchos</name>
    <name type="common">Mallard</name>
    <name type="synonym">Anas boschas</name>
    <dbReference type="NCBI Taxonomy" id="8839"/>
    <lineage>
        <taxon>Eukaryota</taxon>
        <taxon>Metazoa</taxon>
        <taxon>Chordata</taxon>
        <taxon>Craniata</taxon>
        <taxon>Vertebrata</taxon>
        <taxon>Euteleostomi</taxon>
        <taxon>Archelosauria</taxon>
        <taxon>Archosauria</taxon>
        <taxon>Dinosauria</taxon>
        <taxon>Saurischia</taxon>
        <taxon>Theropoda</taxon>
        <taxon>Coelurosauria</taxon>
        <taxon>Aves</taxon>
        <taxon>Neognathae</taxon>
        <taxon>Galloanserae</taxon>
        <taxon>Anseriformes</taxon>
        <taxon>Anatidae</taxon>
        <taxon>Anatinae</taxon>
        <taxon>Anas</taxon>
    </lineage>
</organism>
<keyword evidence="4" id="KW-0547">Nucleotide-binding</keyword>
<dbReference type="PANTHER" id="PTHR45998:SF2">
    <property type="entry name" value="SERINE_THREONINE-PROTEIN KINASE 16"/>
    <property type="match status" value="1"/>
</dbReference>
<dbReference type="PROSITE" id="PS50011">
    <property type="entry name" value="PROTEIN_KINASE_DOM"/>
    <property type="match status" value="1"/>
</dbReference>
<dbReference type="SMART" id="SM00220">
    <property type="entry name" value="S_TKc"/>
    <property type="match status" value="1"/>
</dbReference>
<dbReference type="PANTHER" id="PTHR45998">
    <property type="entry name" value="SERINE/THREONINE-PROTEIN KINASE 16"/>
    <property type="match status" value="1"/>
</dbReference>
<evidence type="ECO:0000256" key="7">
    <source>
        <dbReference type="ARBA" id="ARBA00047899"/>
    </source>
</evidence>
<comment type="catalytic activity">
    <reaction evidence="7">
        <text>L-threonyl-[protein] + ATP = O-phospho-L-threonyl-[protein] + ADP + H(+)</text>
        <dbReference type="Rhea" id="RHEA:46608"/>
        <dbReference type="Rhea" id="RHEA-COMP:11060"/>
        <dbReference type="Rhea" id="RHEA-COMP:11605"/>
        <dbReference type="ChEBI" id="CHEBI:15378"/>
        <dbReference type="ChEBI" id="CHEBI:30013"/>
        <dbReference type="ChEBI" id="CHEBI:30616"/>
        <dbReference type="ChEBI" id="CHEBI:61977"/>
        <dbReference type="ChEBI" id="CHEBI:456216"/>
        <dbReference type="EC" id="2.7.11.1"/>
    </reaction>
</comment>
<evidence type="ECO:0000256" key="6">
    <source>
        <dbReference type="ARBA" id="ARBA00022840"/>
    </source>
</evidence>
<dbReference type="EC" id="2.7.11.1" evidence="1"/>
<evidence type="ECO:0000256" key="2">
    <source>
        <dbReference type="ARBA" id="ARBA00022527"/>
    </source>
</evidence>
<protein>
    <recommendedName>
        <fullName evidence="1">non-specific serine/threonine protein kinase</fullName>
        <ecNumber evidence="1">2.7.11.1</ecNumber>
    </recommendedName>
</protein>
<accession>R0JYU9</accession>
<evidence type="ECO:0000256" key="4">
    <source>
        <dbReference type="ARBA" id="ARBA00022741"/>
    </source>
</evidence>
<keyword evidence="3" id="KW-0808">Transferase</keyword>
<dbReference type="SUPFAM" id="SSF56112">
    <property type="entry name" value="Protein kinase-like (PK-like)"/>
    <property type="match status" value="1"/>
</dbReference>
<dbReference type="PROSITE" id="PS00108">
    <property type="entry name" value="PROTEIN_KINASE_ST"/>
    <property type="match status" value="1"/>
</dbReference>
<dbReference type="InterPro" id="IPR008271">
    <property type="entry name" value="Ser/Thr_kinase_AS"/>
</dbReference>
<dbReference type="GO" id="GO:0005794">
    <property type="term" value="C:Golgi apparatus"/>
    <property type="evidence" value="ECO:0007669"/>
    <property type="project" value="TreeGrafter"/>
</dbReference>
<name>R0JYU9_ANAPL</name>
<evidence type="ECO:0000313" key="10">
    <source>
        <dbReference type="EMBL" id="EOB02786.1"/>
    </source>
</evidence>
<proteinExistence type="predicted"/>
<dbReference type="Pfam" id="PF00069">
    <property type="entry name" value="Pkinase"/>
    <property type="match status" value="1"/>
</dbReference>
<evidence type="ECO:0000313" key="11">
    <source>
        <dbReference type="Proteomes" id="UP000296049"/>
    </source>
</evidence>
<feature type="non-terminal residue" evidence="10">
    <location>
        <position position="188"/>
    </location>
</feature>
<gene>
    <name evidence="10" type="ORF">Anapl_00939</name>
</gene>
<dbReference type="InterPro" id="IPR000719">
    <property type="entry name" value="Prot_kinase_dom"/>
</dbReference>
<dbReference type="EMBL" id="KB742929">
    <property type="protein sequence ID" value="EOB02786.1"/>
    <property type="molecule type" value="Genomic_DNA"/>
</dbReference>
<evidence type="ECO:0000256" key="5">
    <source>
        <dbReference type="ARBA" id="ARBA00022777"/>
    </source>
</evidence>
<dbReference type="InterPro" id="IPR011009">
    <property type="entry name" value="Kinase-like_dom_sf"/>
</dbReference>
<evidence type="ECO:0000256" key="3">
    <source>
        <dbReference type="ARBA" id="ARBA00022679"/>
    </source>
</evidence>
<keyword evidence="11" id="KW-1185">Reference proteome</keyword>
<comment type="catalytic activity">
    <reaction evidence="8">
        <text>L-seryl-[protein] + ATP = O-phospho-L-seryl-[protein] + ADP + H(+)</text>
        <dbReference type="Rhea" id="RHEA:17989"/>
        <dbReference type="Rhea" id="RHEA-COMP:9863"/>
        <dbReference type="Rhea" id="RHEA-COMP:11604"/>
        <dbReference type="ChEBI" id="CHEBI:15378"/>
        <dbReference type="ChEBI" id="CHEBI:29999"/>
        <dbReference type="ChEBI" id="CHEBI:30616"/>
        <dbReference type="ChEBI" id="CHEBI:83421"/>
        <dbReference type="ChEBI" id="CHEBI:456216"/>
        <dbReference type="EC" id="2.7.11.1"/>
    </reaction>
</comment>
<evidence type="ECO:0000259" key="9">
    <source>
        <dbReference type="PROSITE" id="PS50011"/>
    </source>
</evidence>
<dbReference type="GO" id="GO:0004674">
    <property type="term" value="F:protein serine/threonine kinase activity"/>
    <property type="evidence" value="ECO:0007669"/>
    <property type="project" value="UniProtKB-KW"/>
</dbReference>
<keyword evidence="2" id="KW-0723">Serine/threonine-protein kinase</keyword>
<dbReference type="GO" id="GO:0005524">
    <property type="term" value="F:ATP binding"/>
    <property type="evidence" value="ECO:0007669"/>
    <property type="project" value="UniProtKB-KW"/>
</dbReference>
<dbReference type="Proteomes" id="UP000296049">
    <property type="component" value="Unassembled WGS sequence"/>
</dbReference>
<sequence>MPEQRVLHILHGICCGLQAIHSKGYAHRDLKPTNVLLDEDDRPVLMDLGSMNRARIEVNSSREAMAVQDWAAQRCTISYRAPELFTVPPSPCRVVWGCPDPDTLQSLGCVLYCMMFGEGPYDMVFQKGDSVALAVQNPIAVPPSSSALHCLLCSMMAVNPQERPSIDEVLQQLEELQPVPAGQVTTCI</sequence>
<evidence type="ECO:0000256" key="1">
    <source>
        <dbReference type="ARBA" id="ARBA00012513"/>
    </source>
</evidence>
<keyword evidence="6" id="KW-0067">ATP-binding</keyword>
<dbReference type="InterPro" id="IPR052239">
    <property type="entry name" value="Ser/Thr-specific_kinases"/>
</dbReference>
<feature type="domain" description="Protein kinase" evidence="9">
    <location>
        <begin position="1"/>
        <end position="176"/>
    </location>
</feature>
<evidence type="ECO:0000256" key="8">
    <source>
        <dbReference type="ARBA" id="ARBA00048679"/>
    </source>
</evidence>
<reference evidence="11" key="1">
    <citation type="journal article" date="2013" name="Nat. Genet.">
        <title>The duck genome and transcriptome provide insight into an avian influenza virus reservoir species.</title>
        <authorList>
            <person name="Huang Y."/>
            <person name="Li Y."/>
            <person name="Burt D.W."/>
            <person name="Chen H."/>
            <person name="Zhang Y."/>
            <person name="Qian W."/>
            <person name="Kim H."/>
            <person name="Gan S."/>
            <person name="Zhao Y."/>
            <person name="Li J."/>
            <person name="Yi K."/>
            <person name="Feng H."/>
            <person name="Zhu P."/>
            <person name="Li B."/>
            <person name="Liu Q."/>
            <person name="Fairley S."/>
            <person name="Magor K.E."/>
            <person name="Du Z."/>
            <person name="Hu X."/>
            <person name="Goodman L."/>
            <person name="Tafer H."/>
            <person name="Vignal A."/>
            <person name="Lee T."/>
            <person name="Kim K.W."/>
            <person name="Sheng Z."/>
            <person name="An Y."/>
            <person name="Searle S."/>
            <person name="Herrero J."/>
            <person name="Groenen M.A."/>
            <person name="Crooijmans R.P."/>
            <person name="Faraut T."/>
            <person name="Cai Q."/>
            <person name="Webster R.G."/>
            <person name="Aldridge J.R."/>
            <person name="Warren W.C."/>
            <person name="Bartschat S."/>
            <person name="Kehr S."/>
            <person name="Marz M."/>
            <person name="Stadler P.F."/>
            <person name="Smith J."/>
            <person name="Kraus R.H."/>
            <person name="Zhao Y."/>
            <person name="Ren L."/>
            <person name="Fei J."/>
            <person name="Morisson M."/>
            <person name="Kaiser P."/>
            <person name="Griffin D.K."/>
            <person name="Rao M."/>
            <person name="Pitel F."/>
            <person name="Wang J."/>
            <person name="Li N."/>
        </authorList>
    </citation>
    <scope>NUCLEOTIDE SEQUENCE [LARGE SCALE GENOMIC DNA]</scope>
</reference>